<evidence type="ECO:0000313" key="2">
    <source>
        <dbReference type="EMBL" id="PBK96304.1"/>
    </source>
</evidence>
<protein>
    <submittedName>
        <fullName evidence="2">Uncharacterized protein</fullName>
    </submittedName>
</protein>
<dbReference type="OrthoDB" id="10526009at2759"/>
<gene>
    <name evidence="2" type="ORF">ARMGADRAFT_691668</name>
</gene>
<reference evidence="3" key="1">
    <citation type="journal article" date="2017" name="Nat. Ecol. Evol.">
        <title>Genome expansion and lineage-specific genetic innovations in the forest pathogenic fungi Armillaria.</title>
        <authorList>
            <person name="Sipos G."/>
            <person name="Prasanna A.N."/>
            <person name="Walter M.C."/>
            <person name="O'Connor E."/>
            <person name="Balint B."/>
            <person name="Krizsan K."/>
            <person name="Kiss B."/>
            <person name="Hess J."/>
            <person name="Varga T."/>
            <person name="Slot J."/>
            <person name="Riley R."/>
            <person name="Boka B."/>
            <person name="Rigling D."/>
            <person name="Barry K."/>
            <person name="Lee J."/>
            <person name="Mihaltcheva S."/>
            <person name="LaButti K."/>
            <person name="Lipzen A."/>
            <person name="Waldron R."/>
            <person name="Moloney N.M."/>
            <person name="Sperisen C."/>
            <person name="Kredics L."/>
            <person name="Vagvoelgyi C."/>
            <person name="Patrignani A."/>
            <person name="Fitzpatrick D."/>
            <person name="Nagy I."/>
            <person name="Doyle S."/>
            <person name="Anderson J.B."/>
            <person name="Grigoriev I.V."/>
            <person name="Gueldener U."/>
            <person name="Muensterkoetter M."/>
            <person name="Nagy L.G."/>
        </authorList>
    </citation>
    <scope>NUCLEOTIDE SEQUENCE [LARGE SCALE GENOMIC DNA]</scope>
    <source>
        <strain evidence="3">Ar21-2</strain>
    </source>
</reference>
<keyword evidence="3" id="KW-1185">Reference proteome</keyword>
<sequence>MEKTQAAIQTFRTRFEADGSINQNIIPIEVSSRTSTDQDYQWLAVSTRRVPENRHTDASTEVFMRTGYPVHLGSTAALPGNYGSVCGICVPRFDKRKLCPNVQSFEFLWAHWRDLRQAKLGHAEGGVIFWMGCRRAADERYTLTTGTWLTRSAVHVSSCIRGVKIESALLHVWGWRIVPSTKDMHERIAIQTVHLKKSNAGVADQRETRQQTSDVPCQNM</sequence>
<accession>A0A2H3DR10</accession>
<name>A0A2H3DR10_ARMGA</name>
<dbReference type="AlphaFoldDB" id="A0A2H3DR10"/>
<evidence type="ECO:0000313" key="3">
    <source>
        <dbReference type="Proteomes" id="UP000217790"/>
    </source>
</evidence>
<dbReference type="Proteomes" id="UP000217790">
    <property type="component" value="Unassembled WGS sequence"/>
</dbReference>
<dbReference type="EMBL" id="KZ293650">
    <property type="protein sequence ID" value="PBK96304.1"/>
    <property type="molecule type" value="Genomic_DNA"/>
</dbReference>
<feature type="compositionally biased region" description="Polar residues" evidence="1">
    <location>
        <begin position="210"/>
        <end position="220"/>
    </location>
</feature>
<organism evidence="2 3">
    <name type="scientific">Armillaria gallica</name>
    <name type="common">Bulbous honey fungus</name>
    <name type="synonym">Armillaria bulbosa</name>
    <dbReference type="NCBI Taxonomy" id="47427"/>
    <lineage>
        <taxon>Eukaryota</taxon>
        <taxon>Fungi</taxon>
        <taxon>Dikarya</taxon>
        <taxon>Basidiomycota</taxon>
        <taxon>Agaricomycotina</taxon>
        <taxon>Agaricomycetes</taxon>
        <taxon>Agaricomycetidae</taxon>
        <taxon>Agaricales</taxon>
        <taxon>Marasmiineae</taxon>
        <taxon>Physalacriaceae</taxon>
        <taxon>Armillaria</taxon>
    </lineage>
</organism>
<proteinExistence type="predicted"/>
<evidence type="ECO:0000256" key="1">
    <source>
        <dbReference type="SAM" id="MobiDB-lite"/>
    </source>
</evidence>
<feature type="region of interest" description="Disordered" evidence="1">
    <location>
        <begin position="200"/>
        <end position="220"/>
    </location>
</feature>
<dbReference type="InParanoid" id="A0A2H3DR10"/>